<evidence type="ECO:0000256" key="9">
    <source>
        <dbReference type="ARBA" id="ARBA00025198"/>
    </source>
</evidence>
<comment type="subcellular location">
    <subcellularLocation>
        <location evidence="12">Cell membrane</location>
        <topology evidence="12">Single-pass membrane protein</topology>
    </subcellularLocation>
    <subcellularLocation>
        <location evidence="11">Endomembrane system</location>
        <topology evidence="11">Single-pass membrane protein</topology>
    </subcellularLocation>
</comment>
<evidence type="ECO:0000256" key="2">
    <source>
        <dbReference type="ARBA" id="ARBA00022547"/>
    </source>
</evidence>
<evidence type="ECO:0000256" key="12">
    <source>
        <dbReference type="HAMAP-Rule" id="MF_01398"/>
    </source>
</evidence>
<dbReference type="PANTHER" id="PTHR34264">
    <property type="entry name" value="ATP SYNTHASE SUBUNIT B, CHLOROPLASTIC"/>
    <property type="match status" value="1"/>
</dbReference>
<reference evidence="16 17" key="1">
    <citation type="submission" date="2018-02" db="EMBL/GenBank/DDBJ databases">
        <title>Subsurface microbial communities from deep shales in Ohio and West Virginia, USA.</title>
        <authorList>
            <person name="Wrighton K."/>
        </authorList>
    </citation>
    <scope>NUCLEOTIDE SEQUENCE [LARGE SCALE GENOMIC DNA]</scope>
    <source>
        <strain evidence="16 17">MARC-MIP3H16</strain>
    </source>
</reference>
<evidence type="ECO:0000256" key="15">
    <source>
        <dbReference type="SAM" id="SignalP"/>
    </source>
</evidence>
<evidence type="ECO:0000256" key="8">
    <source>
        <dbReference type="ARBA" id="ARBA00023310"/>
    </source>
</evidence>
<dbReference type="GO" id="GO:0012505">
    <property type="term" value="C:endomembrane system"/>
    <property type="evidence" value="ECO:0007669"/>
    <property type="project" value="UniProtKB-SubCell"/>
</dbReference>
<comment type="subunit">
    <text evidence="12">F-type ATPases have 2 components, F(1) - the catalytic core - and F(0) - the membrane proton channel. F(1) has five subunits: alpha(3), beta(3), gamma(1), delta(1), epsilon(1). F(0) has three main subunits: a(1), b(2) and c(10-14). The alpha and beta chains form an alternating ring which encloses part of the gamma chain. F(1) is attached to F(0) by a central stalk formed by the gamma and epsilon chains, while a peripheral stalk is formed by the delta and b chains.</text>
</comment>
<keyword evidence="5 12" id="KW-1133">Transmembrane helix</keyword>
<keyword evidence="8 12" id="KW-0066">ATP synthesis</keyword>
<comment type="similarity">
    <text evidence="12 13">Belongs to the ATPase B chain family.</text>
</comment>
<organism evidence="16 17">
    <name type="scientific">Malaciobacter marinus</name>
    <dbReference type="NCBI Taxonomy" id="505249"/>
    <lineage>
        <taxon>Bacteria</taxon>
        <taxon>Pseudomonadati</taxon>
        <taxon>Campylobacterota</taxon>
        <taxon>Epsilonproteobacteria</taxon>
        <taxon>Campylobacterales</taxon>
        <taxon>Arcobacteraceae</taxon>
        <taxon>Malaciobacter</taxon>
    </lineage>
</organism>
<evidence type="ECO:0000256" key="6">
    <source>
        <dbReference type="ARBA" id="ARBA00023065"/>
    </source>
</evidence>
<evidence type="ECO:0000256" key="5">
    <source>
        <dbReference type="ARBA" id="ARBA00022989"/>
    </source>
</evidence>
<dbReference type="GO" id="GO:0005886">
    <property type="term" value="C:plasma membrane"/>
    <property type="evidence" value="ECO:0007669"/>
    <property type="project" value="UniProtKB-SubCell"/>
</dbReference>
<evidence type="ECO:0000256" key="3">
    <source>
        <dbReference type="ARBA" id="ARBA00022692"/>
    </source>
</evidence>
<evidence type="ECO:0000313" key="17">
    <source>
        <dbReference type="Proteomes" id="UP000239861"/>
    </source>
</evidence>
<dbReference type="RefSeq" id="WP_079579726.1">
    <property type="nucleotide sequence ID" value="NZ_FUYO01000025.1"/>
</dbReference>
<evidence type="ECO:0000256" key="14">
    <source>
        <dbReference type="SAM" id="Coils"/>
    </source>
</evidence>
<feature type="signal peptide" evidence="15">
    <location>
        <begin position="1"/>
        <end position="18"/>
    </location>
</feature>
<keyword evidence="2 12" id="KW-0138">CF(0)</keyword>
<dbReference type="EMBL" id="PTIW01000015">
    <property type="protein sequence ID" value="PPK60846.1"/>
    <property type="molecule type" value="Genomic_DNA"/>
</dbReference>
<comment type="caution">
    <text evidence="16">The sequence shown here is derived from an EMBL/GenBank/DDBJ whole genome shotgun (WGS) entry which is preliminary data.</text>
</comment>
<proteinExistence type="inferred from homology"/>
<feature type="chain" id="PRO_5044261618" description="ATP synthase subunit b" evidence="15">
    <location>
        <begin position="19"/>
        <end position="172"/>
    </location>
</feature>
<dbReference type="NCBIfam" id="NF006292">
    <property type="entry name" value="PRK08475.1"/>
    <property type="match status" value="1"/>
</dbReference>
<dbReference type="GO" id="GO:0045259">
    <property type="term" value="C:proton-transporting ATP synthase complex"/>
    <property type="evidence" value="ECO:0007669"/>
    <property type="project" value="UniProtKB-KW"/>
</dbReference>
<evidence type="ECO:0000256" key="13">
    <source>
        <dbReference type="RuleBase" id="RU003848"/>
    </source>
</evidence>
<accession>A0AB36ZVC7</accession>
<keyword evidence="4 12" id="KW-0375">Hydrogen ion transport</keyword>
<dbReference type="Pfam" id="PF00430">
    <property type="entry name" value="ATP-synt_B"/>
    <property type="match status" value="1"/>
</dbReference>
<comment type="function">
    <text evidence="9 12">F(1)F(0) ATP synthase produces ATP from ADP in the presence of a proton or sodium gradient. F-type ATPases consist of two structural domains, F(1) containing the extramembraneous catalytic core and F(0) containing the membrane proton channel, linked together by a central stalk and a peripheral stalk. During catalysis, ATP synthesis in the catalytic domain of F(1) is coupled via a rotary mechanism of the central stalk subunits to proton translocation.</text>
</comment>
<evidence type="ECO:0000256" key="4">
    <source>
        <dbReference type="ARBA" id="ARBA00022781"/>
    </source>
</evidence>
<evidence type="ECO:0000256" key="1">
    <source>
        <dbReference type="ARBA" id="ARBA00022448"/>
    </source>
</evidence>
<keyword evidence="12" id="KW-1003">Cell membrane</keyword>
<dbReference type="Proteomes" id="UP000239861">
    <property type="component" value="Unassembled WGS sequence"/>
</dbReference>
<comment type="function">
    <text evidence="10">Component of the F(0) channel, it forms part of the peripheral stalk, linking F(1) to F(0). The b'-subunit is a diverged and duplicated form of b found in plants and photosynthetic bacteria.</text>
</comment>
<evidence type="ECO:0000313" key="16">
    <source>
        <dbReference type="EMBL" id="PPK60846.1"/>
    </source>
</evidence>
<keyword evidence="3 12" id="KW-0812">Transmembrane</keyword>
<name>A0AB36ZVC7_9BACT</name>
<dbReference type="GO" id="GO:0046933">
    <property type="term" value="F:proton-transporting ATP synthase activity, rotational mechanism"/>
    <property type="evidence" value="ECO:0007669"/>
    <property type="project" value="UniProtKB-UniRule"/>
</dbReference>
<dbReference type="HAMAP" id="MF_01398">
    <property type="entry name" value="ATP_synth_b_bprime"/>
    <property type="match status" value="1"/>
</dbReference>
<dbReference type="CDD" id="cd06503">
    <property type="entry name" value="ATP-synt_Fo_b"/>
    <property type="match status" value="1"/>
</dbReference>
<feature type="coiled-coil region" evidence="14">
    <location>
        <begin position="66"/>
        <end position="100"/>
    </location>
</feature>
<dbReference type="InterPro" id="IPR002146">
    <property type="entry name" value="ATP_synth_b/b'su_bac/chlpt"/>
</dbReference>
<evidence type="ECO:0000256" key="7">
    <source>
        <dbReference type="ARBA" id="ARBA00023136"/>
    </source>
</evidence>
<keyword evidence="7 12" id="KW-0472">Membrane</keyword>
<keyword evidence="14" id="KW-0175">Coiled coil</keyword>
<dbReference type="PANTHER" id="PTHR34264:SF3">
    <property type="entry name" value="ATP SYNTHASE SUBUNIT B, CHLOROPLASTIC"/>
    <property type="match status" value="1"/>
</dbReference>
<feature type="transmembrane region" description="Helical" evidence="12">
    <location>
        <begin position="32"/>
        <end position="48"/>
    </location>
</feature>
<keyword evidence="6 12" id="KW-0406">Ion transport</keyword>
<evidence type="ECO:0000256" key="11">
    <source>
        <dbReference type="ARBA" id="ARBA00037847"/>
    </source>
</evidence>
<keyword evidence="15" id="KW-0732">Signal</keyword>
<gene>
    <name evidence="12" type="primary">atpF</name>
    <name evidence="16" type="ORF">B0F89_11515</name>
</gene>
<keyword evidence="1 12" id="KW-0813">Transport</keyword>
<sequence>MKKILLLGLALSPIALLASGEGAETDYDIIQRTVNFIIFAGILWYLLADKIKAFFADRSLSVQAELDKVQDTLKASQSKIDSANKQLEEAKVLAAEIVENAKTDVDSIKQKVAATVDAEIAQLEKNFDEKMNIEVRKAKKEVVAEVLEELFNSGDVELTQEELSNIVLKKVA</sequence>
<dbReference type="AlphaFoldDB" id="A0AB36ZVC7"/>
<evidence type="ECO:0000256" key="10">
    <source>
        <dbReference type="ARBA" id="ARBA00025614"/>
    </source>
</evidence>
<protein>
    <recommendedName>
        <fullName evidence="12">ATP synthase subunit b</fullName>
    </recommendedName>
    <alternativeName>
        <fullName evidence="12">ATP synthase F(0) sector subunit b</fullName>
    </alternativeName>
    <alternativeName>
        <fullName evidence="12">ATPase subunit I</fullName>
    </alternativeName>
    <alternativeName>
        <fullName evidence="12">F-type ATPase subunit b</fullName>
        <shortName evidence="12">F-ATPase subunit b</shortName>
    </alternativeName>
</protein>